<evidence type="ECO:0000313" key="12">
    <source>
        <dbReference type="EMBL" id="SVA75841.1"/>
    </source>
</evidence>
<dbReference type="PROSITE" id="PS01042">
    <property type="entry name" value="HOMOSER_DHGENASE"/>
    <property type="match status" value="1"/>
</dbReference>
<dbReference type="InterPro" id="IPR016204">
    <property type="entry name" value="HDH"/>
</dbReference>
<comment type="similarity">
    <text evidence="3">Belongs to the homoserine dehydrogenase family.</text>
</comment>
<dbReference type="InterPro" id="IPR045865">
    <property type="entry name" value="ACT-like_dom_sf"/>
</dbReference>
<dbReference type="UniPathway" id="UPA00051">
    <property type="reaction ID" value="UER00465"/>
</dbReference>
<dbReference type="GO" id="GO:0004412">
    <property type="term" value="F:homoserine dehydrogenase activity"/>
    <property type="evidence" value="ECO:0007669"/>
    <property type="project" value="UniProtKB-EC"/>
</dbReference>
<evidence type="ECO:0000256" key="6">
    <source>
        <dbReference type="ARBA" id="ARBA00022605"/>
    </source>
</evidence>
<keyword evidence="10" id="KW-0486">Methionine biosynthesis</keyword>
<comment type="pathway">
    <text evidence="1">Amino-acid biosynthesis; L-threonine biosynthesis; L-threonine from L-aspartate: step 3/5.</text>
</comment>
<dbReference type="InterPro" id="IPR002912">
    <property type="entry name" value="ACT_dom"/>
</dbReference>
<protein>
    <recommendedName>
        <fullName evidence="5">Homoserine dehydrogenase</fullName>
        <ecNumber evidence="4">1.1.1.3</ecNumber>
    </recommendedName>
</protein>
<dbReference type="GO" id="GO:0009086">
    <property type="term" value="P:methionine biosynthetic process"/>
    <property type="evidence" value="ECO:0007669"/>
    <property type="project" value="UniProtKB-KW"/>
</dbReference>
<evidence type="ECO:0000256" key="2">
    <source>
        <dbReference type="ARBA" id="ARBA00005062"/>
    </source>
</evidence>
<evidence type="ECO:0000256" key="10">
    <source>
        <dbReference type="ARBA" id="ARBA00023167"/>
    </source>
</evidence>
<dbReference type="SUPFAM" id="SSF51735">
    <property type="entry name" value="NAD(P)-binding Rossmann-fold domains"/>
    <property type="match status" value="1"/>
</dbReference>
<comment type="pathway">
    <text evidence="2">Amino-acid biosynthesis; L-methionine biosynthesis via de novo pathway; L-homoserine from L-aspartate: step 3/3.</text>
</comment>
<evidence type="ECO:0000256" key="4">
    <source>
        <dbReference type="ARBA" id="ARBA00013213"/>
    </source>
</evidence>
<dbReference type="AlphaFoldDB" id="A0A381YGZ5"/>
<feature type="domain" description="ACT" evidence="11">
    <location>
        <begin position="353"/>
        <end position="432"/>
    </location>
</feature>
<proteinExistence type="inferred from homology"/>
<dbReference type="InterPro" id="IPR036291">
    <property type="entry name" value="NAD(P)-bd_dom_sf"/>
</dbReference>
<dbReference type="Pfam" id="PF01842">
    <property type="entry name" value="ACT"/>
    <property type="match status" value="1"/>
</dbReference>
<dbReference type="Gene3D" id="3.30.70.260">
    <property type="match status" value="1"/>
</dbReference>
<dbReference type="PANTHER" id="PTHR43331">
    <property type="entry name" value="HOMOSERINE DEHYDROGENASE"/>
    <property type="match status" value="1"/>
</dbReference>
<sequence length="432" mass="47972">MIKNKKLNIAIVGLGNIGLNLYEHLIKYKKTIKEKTNINLEVRYVSAKSRFKKRRIKIPKKKWLKKCSQASKLKEIDIVIELIGGAEGAAKKLVFDSIKNKKHVVTANKALISKYGDQLAKLAEQKKVNLEYEAAVAGGIPVIRILKEGLIGNKINKIYGILNGTSNYILSNMEKIKMDFETVLKKAKELGYAESNPKSDLNGEDVKSKIQILSSLAFNCFINKSKINVEGINNIDQTDIKNARILGYKIKHLGVAELENGKLIQGVYPCLVKKESHISNVNDVLNAIIIEGKPIGKLVIQGQGAGPAPTVSALVSDICSILKGNTNFPFSASQANRKKITSLDLSNKIFSSYIRLDVLDKKGVLSSITKIMSKNQISVKRLIQNPFRGKKFASIIIVSHKAKNRNLVKCINELGKKNFILGKPKFIRIEKI</sequence>
<accession>A0A381YGZ5</accession>
<dbReference type="EMBL" id="UINC01018126">
    <property type="protein sequence ID" value="SVA75841.1"/>
    <property type="molecule type" value="Genomic_DNA"/>
</dbReference>
<evidence type="ECO:0000256" key="1">
    <source>
        <dbReference type="ARBA" id="ARBA00005056"/>
    </source>
</evidence>
<reference evidence="12" key="1">
    <citation type="submission" date="2018-05" db="EMBL/GenBank/DDBJ databases">
        <authorList>
            <person name="Lanie J.A."/>
            <person name="Ng W.-L."/>
            <person name="Kazmierczak K.M."/>
            <person name="Andrzejewski T.M."/>
            <person name="Davidsen T.M."/>
            <person name="Wayne K.J."/>
            <person name="Tettelin H."/>
            <person name="Glass J.I."/>
            <person name="Rusch D."/>
            <person name="Podicherti R."/>
            <person name="Tsui H.-C.T."/>
            <person name="Winkler M.E."/>
        </authorList>
    </citation>
    <scope>NUCLEOTIDE SEQUENCE</scope>
</reference>
<evidence type="ECO:0000256" key="8">
    <source>
        <dbReference type="ARBA" id="ARBA00022857"/>
    </source>
</evidence>
<dbReference type="Pfam" id="PF00742">
    <property type="entry name" value="Homoserine_dh"/>
    <property type="match status" value="1"/>
</dbReference>
<evidence type="ECO:0000256" key="3">
    <source>
        <dbReference type="ARBA" id="ARBA00006753"/>
    </source>
</evidence>
<dbReference type="CDD" id="cd04881">
    <property type="entry name" value="ACT_HSDH-Hom"/>
    <property type="match status" value="1"/>
</dbReference>
<dbReference type="EC" id="1.1.1.3" evidence="4"/>
<dbReference type="PIRSF" id="PIRSF000098">
    <property type="entry name" value="Homoser_dehydrog"/>
    <property type="match status" value="1"/>
</dbReference>
<keyword evidence="6" id="KW-0028">Amino-acid biosynthesis</keyword>
<gene>
    <name evidence="12" type="ORF">METZ01_LOCUS128695</name>
</gene>
<dbReference type="SUPFAM" id="SSF55347">
    <property type="entry name" value="Glyceraldehyde-3-phosphate dehydrogenase-like, C-terminal domain"/>
    <property type="match status" value="1"/>
</dbReference>
<evidence type="ECO:0000256" key="5">
    <source>
        <dbReference type="ARBA" id="ARBA00013376"/>
    </source>
</evidence>
<evidence type="ECO:0000256" key="7">
    <source>
        <dbReference type="ARBA" id="ARBA00022697"/>
    </source>
</evidence>
<dbReference type="GO" id="GO:0050661">
    <property type="term" value="F:NADP binding"/>
    <property type="evidence" value="ECO:0007669"/>
    <property type="project" value="InterPro"/>
</dbReference>
<dbReference type="Gene3D" id="3.30.360.10">
    <property type="entry name" value="Dihydrodipicolinate Reductase, domain 2"/>
    <property type="match status" value="1"/>
</dbReference>
<keyword evidence="8" id="KW-0521">NADP</keyword>
<dbReference type="Pfam" id="PF03447">
    <property type="entry name" value="NAD_binding_3"/>
    <property type="match status" value="1"/>
</dbReference>
<dbReference type="SUPFAM" id="SSF55021">
    <property type="entry name" value="ACT-like"/>
    <property type="match status" value="1"/>
</dbReference>
<dbReference type="PANTHER" id="PTHR43331:SF1">
    <property type="entry name" value="HOMOSERINE DEHYDROGENASE"/>
    <property type="match status" value="1"/>
</dbReference>
<dbReference type="UniPathway" id="UPA00050">
    <property type="reaction ID" value="UER00063"/>
</dbReference>
<dbReference type="InterPro" id="IPR005106">
    <property type="entry name" value="Asp/hSer_DH_NAD-bd"/>
</dbReference>
<keyword evidence="7" id="KW-0791">Threonine biosynthesis</keyword>
<dbReference type="Gene3D" id="3.40.50.720">
    <property type="entry name" value="NAD(P)-binding Rossmann-like Domain"/>
    <property type="match status" value="1"/>
</dbReference>
<dbReference type="PROSITE" id="PS51671">
    <property type="entry name" value="ACT"/>
    <property type="match status" value="1"/>
</dbReference>
<name>A0A381YGZ5_9ZZZZ</name>
<keyword evidence="9" id="KW-0560">Oxidoreductase</keyword>
<dbReference type="GO" id="GO:0009088">
    <property type="term" value="P:threonine biosynthetic process"/>
    <property type="evidence" value="ECO:0007669"/>
    <property type="project" value="UniProtKB-UniPathway"/>
</dbReference>
<organism evidence="12">
    <name type="scientific">marine metagenome</name>
    <dbReference type="NCBI Taxonomy" id="408172"/>
    <lineage>
        <taxon>unclassified sequences</taxon>
        <taxon>metagenomes</taxon>
        <taxon>ecological metagenomes</taxon>
    </lineage>
</organism>
<dbReference type="NCBIfam" id="NF004976">
    <property type="entry name" value="PRK06349.1"/>
    <property type="match status" value="1"/>
</dbReference>
<dbReference type="FunFam" id="3.30.360.10:FF:000005">
    <property type="entry name" value="Homoserine dehydrogenase"/>
    <property type="match status" value="1"/>
</dbReference>
<dbReference type="InterPro" id="IPR019811">
    <property type="entry name" value="HDH_CS"/>
</dbReference>
<evidence type="ECO:0000256" key="9">
    <source>
        <dbReference type="ARBA" id="ARBA00023002"/>
    </source>
</evidence>
<evidence type="ECO:0000259" key="11">
    <source>
        <dbReference type="PROSITE" id="PS51671"/>
    </source>
</evidence>
<dbReference type="InterPro" id="IPR001342">
    <property type="entry name" value="HDH_cat"/>
</dbReference>